<accession>A0A2W5MVC6</accession>
<evidence type="ECO:0000313" key="2">
    <source>
        <dbReference type="EMBL" id="PZQ45241.1"/>
    </source>
</evidence>
<dbReference type="Pfam" id="PF04233">
    <property type="entry name" value="Phage_Mu_F"/>
    <property type="match status" value="1"/>
</dbReference>
<evidence type="ECO:0000313" key="3">
    <source>
        <dbReference type="Proteomes" id="UP000249417"/>
    </source>
</evidence>
<dbReference type="EMBL" id="QFQB01000057">
    <property type="protein sequence ID" value="PZQ45241.1"/>
    <property type="molecule type" value="Genomic_DNA"/>
</dbReference>
<sequence length="343" mass="38132">MRSEKVLDGNIRHSHYLERYKSSQVRKIISLLNKVDKDLVKELNKLYQIEERGVLPSAKQKRLEQLIDQVNAAIMELTSSLYDKTREELEAFAEYEAEFQAKLMEAAIGHGQPEISLTRPSVSQLHAVVTARPFQGALLKDWYASIGADTGRKIKMAINIGIAEGQTTDQIIRRIRGTRALSYEDGLLHATRRDVASVVRTAIAHTANFASEELYAANDDLVVGVRWVSTLDGRTTAICASRDGRVYPVNKGPRPPAHFNCRSTTVPDLGDEIEGSRASATGPVSAKLTYDEWLRKQSAGFQEEVLGVAKAKLFRGGLKIEKFLDASGKEYTLSQLKRMDIAS</sequence>
<dbReference type="InterPro" id="IPR017029">
    <property type="entry name" value="Phage_head_put"/>
</dbReference>
<dbReference type="NCBIfam" id="TIGR01641">
    <property type="entry name" value="phageSPP1_gp7"/>
    <property type="match status" value="1"/>
</dbReference>
<feature type="domain" description="Phage head morphogenesis" evidence="1">
    <location>
        <begin position="153"/>
        <end position="265"/>
    </location>
</feature>
<name>A0A2W5MVC6_9BACT</name>
<dbReference type="Proteomes" id="UP000249417">
    <property type="component" value="Unassembled WGS sequence"/>
</dbReference>
<dbReference type="AlphaFoldDB" id="A0A2W5MVC6"/>
<proteinExistence type="predicted"/>
<organism evidence="2 3">
    <name type="scientific">Micavibrio aeruginosavorus</name>
    <dbReference type="NCBI Taxonomy" id="349221"/>
    <lineage>
        <taxon>Bacteria</taxon>
        <taxon>Pseudomonadati</taxon>
        <taxon>Bdellovibrionota</taxon>
        <taxon>Bdellovibrionia</taxon>
        <taxon>Bdellovibrionales</taxon>
        <taxon>Pseudobdellovibrionaceae</taxon>
        <taxon>Micavibrio</taxon>
    </lineage>
</organism>
<reference evidence="2 3" key="1">
    <citation type="submission" date="2017-08" db="EMBL/GenBank/DDBJ databases">
        <title>Infants hospitalized years apart are colonized by the same room-sourced microbial strains.</title>
        <authorList>
            <person name="Brooks B."/>
            <person name="Olm M.R."/>
            <person name="Firek B.A."/>
            <person name="Baker R."/>
            <person name="Thomas B.C."/>
            <person name="Morowitz M.J."/>
            <person name="Banfield J.F."/>
        </authorList>
    </citation>
    <scope>NUCLEOTIDE SEQUENCE [LARGE SCALE GENOMIC DNA]</scope>
    <source>
        <strain evidence="2">S2_005_002_R2_29</strain>
    </source>
</reference>
<evidence type="ECO:0000259" key="1">
    <source>
        <dbReference type="Pfam" id="PF04233"/>
    </source>
</evidence>
<gene>
    <name evidence="2" type="ORF">DI551_08000</name>
</gene>
<protein>
    <recommendedName>
        <fullName evidence="1">Phage head morphogenesis domain-containing protein</fullName>
    </recommendedName>
</protein>
<comment type="caution">
    <text evidence="2">The sequence shown here is derived from an EMBL/GenBank/DDBJ whole genome shotgun (WGS) entry which is preliminary data.</text>
</comment>
<dbReference type="PIRSF" id="PIRSF034565">
    <property type="entry name" value="UCP034565"/>
    <property type="match status" value="1"/>
</dbReference>
<dbReference type="InterPro" id="IPR006528">
    <property type="entry name" value="Phage_head_morphogenesis_dom"/>
</dbReference>